<dbReference type="PANTHER" id="PTHR46361:SF3">
    <property type="entry name" value="ELECTRON CARRIER_ PROTEIN DISULFIDE OXIDOREDUCTASE"/>
    <property type="match status" value="1"/>
</dbReference>
<evidence type="ECO:0000256" key="1">
    <source>
        <dbReference type="SAM" id="SignalP"/>
    </source>
</evidence>
<dbReference type="Proteomes" id="UP000003053">
    <property type="component" value="Unassembled WGS sequence"/>
</dbReference>
<feature type="chain" id="PRO_5002665812" description="DUF547 domain-containing protein" evidence="1">
    <location>
        <begin position="20"/>
        <end position="234"/>
    </location>
</feature>
<dbReference type="AlphaFoldDB" id="A4C2G7"/>
<feature type="domain" description="DUF547" evidence="2">
    <location>
        <begin position="63"/>
        <end position="172"/>
    </location>
</feature>
<reference evidence="3 4" key="1">
    <citation type="submission" date="2006-02" db="EMBL/GenBank/DDBJ databases">
        <authorList>
            <person name="Murray A."/>
            <person name="Staley J."/>
            <person name="Ferriera S."/>
            <person name="Johnson J."/>
            <person name="Kravitz S."/>
            <person name="Halpern A."/>
            <person name="Remington K."/>
            <person name="Beeson K."/>
            <person name="Tran B."/>
            <person name="Rogers Y.-H."/>
            <person name="Friedman R."/>
            <person name="Venter J.C."/>
        </authorList>
    </citation>
    <scope>NUCLEOTIDE SEQUENCE [LARGE SCALE GENOMIC DNA]</scope>
    <source>
        <strain evidence="3 4">23-P</strain>
    </source>
</reference>
<keyword evidence="4" id="KW-1185">Reference proteome</keyword>
<dbReference type="Pfam" id="PF04784">
    <property type="entry name" value="DUF547"/>
    <property type="match status" value="1"/>
</dbReference>
<comment type="caution">
    <text evidence="3">The sequence shown here is derived from an EMBL/GenBank/DDBJ whole genome shotgun (WGS) entry which is preliminary data.</text>
</comment>
<dbReference type="RefSeq" id="WP_004568849.1">
    <property type="nucleotide sequence ID" value="NZ_CH724148.1"/>
</dbReference>
<feature type="signal peptide" evidence="1">
    <location>
        <begin position="1"/>
        <end position="19"/>
    </location>
</feature>
<dbReference type="PANTHER" id="PTHR46361">
    <property type="entry name" value="ELECTRON CARRIER/ PROTEIN DISULFIDE OXIDOREDUCTASE"/>
    <property type="match status" value="1"/>
</dbReference>
<evidence type="ECO:0000313" key="4">
    <source>
        <dbReference type="Proteomes" id="UP000003053"/>
    </source>
</evidence>
<dbReference type="STRING" id="313594.PI23P_01150"/>
<proteinExistence type="predicted"/>
<accession>A4C2G7</accession>
<organism evidence="3 4">
    <name type="scientific">Polaribacter irgensii 23-P</name>
    <dbReference type="NCBI Taxonomy" id="313594"/>
    <lineage>
        <taxon>Bacteria</taxon>
        <taxon>Pseudomonadati</taxon>
        <taxon>Bacteroidota</taxon>
        <taxon>Flavobacteriia</taxon>
        <taxon>Flavobacteriales</taxon>
        <taxon>Flavobacteriaceae</taxon>
    </lineage>
</organism>
<protein>
    <recommendedName>
        <fullName evidence="2">DUF547 domain-containing protein</fullName>
    </recommendedName>
</protein>
<evidence type="ECO:0000259" key="2">
    <source>
        <dbReference type="Pfam" id="PF04784"/>
    </source>
</evidence>
<evidence type="ECO:0000313" key="3">
    <source>
        <dbReference type="EMBL" id="EAR11768.1"/>
    </source>
</evidence>
<sequence>MKKIGVLLLFLFVSFEGNAQTTIFNDLLQKHVTNEGVVDYKNFNRLKLKKYLTYLETTKPHISWSENKQKAFWMNVYNAYTIQIILENYPLKSIQDIYKEGKTVWKIPFVRVGGNTHTLDDIEHRLLLKELFDPRIHIGVNCASLSCPKLSNIAFTEANIEDLLEELMKAFVNDPSKNKLTENACEISAIFSWFEQDFVKNGTIIAFLNRYSKTQLQPNKKISYLEYNWSLNGK</sequence>
<dbReference type="eggNOG" id="COG0398">
    <property type="taxonomic scope" value="Bacteria"/>
</dbReference>
<dbReference type="EMBL" id="AAOG01000004">
    <property type="protein sequence ID" value="EAR11768.1"/>
    <property type="molecule type" value="Genomic_DNA"/>
</dbReference>
<dbReference type="HOGENOM" id="CLU_054137_1_2_10"/>
<dbReference type="InterPro" id="IPR006869">
    <property type="entry name" value="DUF547"/>
</dbReference>
<keyword evidence="1" id="KW-0732">Signal</keyword>
<name>A4C2G7_9FLAO</name>
<dbReference type="OrthoDB" id="526867at2"/>
<gene>
    <name evidence="3" type="ORF">PI23P_01150</name>
</gene>